<name>A0AAX2CGU6_9BACI</name>
<dbReference type="Proteomes" id="UP000242164">
    <property type="component" value="Unassembled WGS sequence"/>
</dbReference>
<evidence type="ECO:0000313" key="3">
    <source>
        <dbReference type="Proteomes" id="UP000242164"/>
    </source>
</evidence>
<comment type="caution">
    <text evidence="2">The sequence shown here is derived from an EMBL/GenBank/DDBJ whole genome shotgun (WGS) entry which is preliminary data.</text>
</comment>
<dbReference type="InterPro" id="IPR012544">
    <property type="entry name" value="PHb"/>
</dbReference>
<evidence type="ECO:0000259" key="1">
    <source>
        <dbReference type="Pfam" id="PF08000"/>
    </source>
</evidence>
<dbReference type="PANTHER" id="PTHR35796:SF3">
    <property type="entry name" value="BHLH DOMAIN-CONTAINING PROTEIN"/>
    <property type="match status" value="1"/>
</dbReference>
<proteinExistence type="predicted"/>
<organism evidence="2 3">
    <name type="scientific">Bacillus cytotoxicus</name>
    <dbReference type="NCBI Taxonomy" id="580165"/>
    <lineage>
        <taxon>Bacteria</taxon>
        <taxon>Bacillati</taxon>
        <taxon>Bacillota</taxon>
        <taxon>Bacilli</taxon>
        <taxon>Bacillales</taxon>
        <taxon>Bacillaceae</taxon>
        <taxon>Bacillus</taxon>
        <taxon>Bacillus cereus group</taxon>
    </lineage>
</organism>
<sequence>MGLFSGILGNASDTNIEKVERDLQNIMLRDERVEYAYKLIRDLIVFTNRRMILIDKQGITGKKIEYHSILYKSITQFSVETSGHFDLDAELKIWVSSMEAPIIKEFKNDDSVLSIQKALAEYTTR</sequence>
<dbReference type="PANTHER" id="PTHR35796">
    <property type="entry name" value="HYPOTHETICAL CYTOSOLIC PROTEIN"/>
    <property type="match status" value="1"/>
</dbReference>
<dbReference type="Pfam" id="PF08000">
    <property type="entry name" value="bPH_1"/>
    <property type="match status" value="1"/>
</dbReference>
<dbReference type="CDD" id="cd13225">
    <property type="entry name" value="PH-like_bacteria"/>
    <property type="match status" value="1"/>
</dbReference>
<dbReference type="RefSeq" id="WP_048722987.1">
    <property type="nucleotide sequence ID" value="NZ_CP024101.1"/>
</dbReference>
<dbReference type="InterPro" id="IPR037063">
    <property type="entry name" value="PHb_sf"/>
</dbReference>
<accession>A0AAX2CGU6</accession>
<dbReference type="EMBL" id="FMIK01000024">
    <property type="protein sequence ID" value="SCL92622.1"/>
    <property type="molecule type" value="Genomic_DNA"/>
</dbReference>
<gene>
    <name evidence="2" type="ORF">BCB44BAC_02089</name>
</gene>
<feature type="domain" description="Bacterial Pleckstrin homology" evidence="1">
    <location>
        <begin position="2"/>
        <end position="122"/>
    </location>
</feature>
<evidence type="ECO:0000313" key="2">
    <source>
        <dbReference type="EMBL" id="SCL92622.1"/>
    </source>
</evidence>
<dbReference type="Gene3D" id="2.30.29.50">
    <property type="entry name" value="Bacterial Pleckstrin homology domain"/>
    <property type="match status" value="1"/>
</dbReference>
<reference evidence="2 3" key="1">
    <citation type="submission" date="2016-08" db="EMBL/GenBank/DDBJ databases">
        <authorList>
            <person name="Loux V."/>
            <person name="Rue O."/>
        </authorList>
    </citation>
    <scope>NUCLEOTIDE SEQUENCE [LARGE SCALE GENOMIC DNA]</scope>
    <source>
        <strain evidence="2 3">AFSSA_08CEB44bac</strain>
    </source>
</reference>
<dbReference type="SUPFAM" id="SSF50729">
    <property type="entry name" value="PH domain-like"/>
    <property type="match status" value="1"/>
</dbReference>
<dbReference type="AlphaFoldDB" id="A0AAX2CGU6"/>
<protein>
    <recommendedName>
        <fullName evidence="1">Bacterial Pleckstrin homology domain-containing protein</fullName>
    </recommendedName>
</protein>